<evidence type="ECO:0000313" key="1">
    <source>
        <dbReference type="EMBL" id="CAJ0595037.1"/>
    </source>
</evidence>
<accession>A0AA36GMX3</accession>
<protein>
    <submittedName>
        <fullName evidence="1">Uncharacterized protein</fullName>
    </submittedName>
</protein>
<name>A0AA36GMX3_CYLNA</name>
<proteinExistence type="predicted"/>
<reference evidence="1" key="1">
    <citation type="submission" date="2023-07" db="EMBL/GenBank/DDBJ databases">
        <authorList>
            <consortium name="CYATHOMIX"/>
        </authorList>
    </citation>
    <scope>NUCLEOTIDE SEQUENCE</scope>
    <source>
        <strain evidence="1">N/A</strain>
    </source>
</reference>
<keyword evidence="2" id="KW-1185">Reference proteome</keyword>
<sequence>MVHDSQTHGHLYMRSDDFARQLCSASSNMRTVAAVLAVVCYVYAQQAPFVLPRLPKELPPGFEEVLPQEVIAQLRAVHENNQMTAEQQHEAIDRIMTTLPEEVIQRLPQPPGFENLPQNIREQLKAIHHDRSLNWRQRGDKIRALLESLPPNLRPMPMQPTPFKGGKAFHQPNFAV</sequence>
<dbReference type="Proteomes" id="UP001176961">
    <property type="component" value="Unassembled WGS sequence"/>
</dbReference>
<dbReference type="EMBL" id="CATQJL010000112">
    <property type="protein sequence ID" value="CAJ0595037.1"/>
    <property type="molecule type" value="Genomic_DNA"/>
</dbReference>
<gene>
    <name evidence="1" type="ORF">CYNAS_LOCUS7020</name>
</gene>
<comment type="caution">
    <text evidence="1">The sequence shown here is derived from an EMBL/GenBank/DDBJ whole genome shotgun (WGS) entry which is preliminary data.</text>
</comment>
<organism evidence="1 2">
    <name type="scientific">Cylicocyclus nassatus</name>
    <name type="common">Nematode worm</name>
    <dbReference type="NCBI Taxonomy" id="53992"/>
    <lineage>
        <taxon>Eukaryota</taxon>
        <taxon>Metazoa</taxon>
        <taxon>Ecdysozoa</taxon>
        <taxon>Nematoda</taxon>
        <taxon>Chromadorea</taxon>
        <taxon>Rhabditida</taxon>
        <taxon>Rhabditina</taxon>
        <taxon>Rhabditomorpha</taxon>
        <taxon>Strongyloidea</taxon>
        <taxon>Strongylidae</taxon>
        <taxon>Cylicocyclus</taxon>
    </lineage>
</organism>
<evidence type="ECO:0000313" key="2">
    <source>
        <dbReference type="Proteomes" id="UP001176961"/>
    </source>
</evidence>
<dbReference type="AlphaFoldDB" id="A0AA36GMX3"/>